<comment type="caution">
    <text evidence="1">The sequence shown here is derived from an EMBL/GenBank/DDBJ whole genome shotgun (WGS) entry which is preliminary data.</text>
</comment>
<gene>
    <name evidence="1" type="ORF">KQX54_011997</name>
</gene>
<dbReference type="EMBL" id="JAHXZJ010002982">
    <property type="protein sequence ID" value="KAH0535021.1"/>
    <property type="molecule type" value="Genomic_DNA"/>
</dbReference>
<name>A0AAV7HWZ2_COTGL</name>
<evidence type="ECO:0000313" key="1">
    <source>
        <dbReference type="EMBL" id="KAH0535021.1"/>
    </source>
</evidence>
<evidence type="ECO:0000313" key="2">
    <source>
        <dbReference type="Proteomes" id="UP000826195"/>
    </source>
</evidence>
<proteinExistence type="predicted"/>
<dbReference type="AlphaFoldDB" id="A0AAV7HWZ2"/>
<sequence>MATNNRNNSSTNRYIEPLVDLSNNIVKNSNNQWVFIVKPDGIIFTIPAGFEDISANTSINSNSTVESEEEVHSEI</sequence>
<accession>A0AAV7HWZ2</accession>
<dbReference type="Proteomes" id="UP000826195">
    <property type="component" value="Unassembled WGS sequence"/>
</dbReference>
<protein>
    <submittedName>
        <fullName evidence="1">Uncharacterized protein</fullName>
    </submittedName>
</protein>
<reference evidence="1 2" key="1">
    <citation type="journal article" date="2021" name="J. Hered.">
        <title>A chromosome-level genome assembly of the parasitoid wasp, Cotesia glomerata (Hymenoptera: Braconidae).</title>
        <authorList>
            <person name="Pinto B.J."/>
            <person name="Weis J.J."/>
            <person name="Gamble T."/>
            <person name="Ode P.J."/>
            <person name="Paul R."/>
            <person name="Zaspel J.M."/>
        </authorList>
    </citation>
    <scope>NUCLEOTIDE SEQUENCE [LARGE SCALE GENOMIC DNA]</scope>
    <source>
        <strain evidence="1">CgM1</strain>
    </source>
</reference>
<organism evidence="1 2">
    <name type="scientific">Cotesia glomerata</name>
    <name type="common">Lepidopteran parasitic wasp</name>
    <name type="synonym">Apanteles glomeratus</name>
    <dbReference type="NCBI Taxonomy" id="32391"/>
    <lineage>
        <taxon>Eukaryota</taxon>
        <taxon>Metazoa</taxon>
        <taxon>Ecdysozoa</taxon>
        <taxon>Arthropoda</taxon>
        <taxon>Hexapoda</taxon>
        <taxon>Insecta</taxon>
        <taxon>Pterygota</taxon>
        <taxon>Neoptera</taxon>
        <taxon>Endopterygota</taxon>
        <taxon>Hymenoptera</taxon>
        <taxon>Apocrita</taxon>
        <taxon>Ichneumonoidea</taxon>
        <taxon>Braconidae</taxon>
        <taxon>Microgastrinae</taxon>
        <taxon>Cotesia</taxon>
    </lineage>
</organism>
<keyword evidence="2" id="KW-1185">Reference proteome</keyword>